<organism evidence="1 2">
    <name type="scientific">Mycobacterium phage KingVeVeVe</name>
    <dbReference type="NCBI Taxonomy" id="1471544"/>
    <lineage>
        <taxon>Viruses</taxon>
        <taxon>Duplodnaviria</taxon>
        <taxon>Heunggongvirae</taxon>
        <taxon>Uroviricota</taxon>
        <taxon>Caudoviricetes</taxon>
        <taxon>Bclasvirinae</taxon>
        <taxon>Pegunavirus</taxon>
        <taxon>Pegunavirus soto</taxon>
    </lineage>
</organism>
<reference evidence="1 2" key="1">
    <citation type="submission" date="2014-03" db="EMBL/GenBank/DDBJ databases">
        <authorList>
            <person name="Barber N.R."/>
            <person name="Francolini R.D."/>
            <person name="Gray A.J."/>
            <person name="Hamilton K."/>
            <person name="Jung E."/>
            <person name="Killpatrick M.S."/>
            <person name="Le T.M."/>
            <person name="Lin R."/>
            <person name="Morris L.Y."/>
            <person name="O'Neil L.P."/>
            <person name="Pederson E.N."/>
            <person name="Sepehri B.F."/>
            <person name="Shaffer R.A."/>
            <person name="Sridharan P.S."/>
            <person name="Tseng L."/>
            <person name="Williams L.H."/>
            <person name="Cohen L.B."/>
            <person name="Ahrens K.J."/>
            <person name="Braun M.A."/>
            <person name="Jarvik J."/>
            <person name="Lopez A.J."/>
            <person name="Bradley K.W."/>
            <person name="Clarke D.Q."/>
            <person name="Lewis M.F."/>
            <person name="Barker L.P."/>
            <person name="Bailey C."/>
            <person name="Asai D.J."/>
            <person name="Garber M.L."/>
            <person name="Bowman C.A."/>
            <person name="Russell D.A."/>
            <person name="Pope W.H."/>
            <person name="Jacobs-Sera D."/>
            <person name="Hendrix R.W."/>
            <person name="Hatfull G.F."/>
        </authorList>
    </citation>
    <scope>NUCLEOTIDE SEQUENCE [LARGE SCALE GENOMIC DNA]</scope>
</reference>
<name>A0A023ZXC1_9CAUD</name>
<evidence type="ECO:0000313" key="2">
    <source>
        <dbReference type="Proteomes" id="UP000024436"/>
    </source>
</evidence>
<dbReference type="Proteomes" id="UP000024436">
    <property type="component" value="Segment"/>
</dbReference>
<dbReference type="EMBL" id="KJ538723">
    <property type="protein sequence ID" value="AHY84292.1"/>
    <property type="molecule type" value="Genomic_DNA"/>
</dbReference>
<sequence>MACRTDPALVIVGHATEALLDWFKDGACPPLVGSTTNVRFFAGDSTPLAAWDSHASQGCNEPFVWVRLMRRYRTQRFPDPTIGTDCSLPRVAPVEIGVGWCALTEQEPRWSDYQREAEVSSDTAWRLEEALCQASTRLKRDDEQRLVGTDALVPYGPEGGVIAWTAVLYSTY</sequence>
<gene>
    <name evidence="1" type="primary">23</name>
    <name evidence="1" type="ORF">PBI_KINGVEVEVE_23</name>
</gene>
<protein>
    <submittedName>
        <fullName evidence="1">Uncharacterized protein</fullName>
    </submittedName>
</protein>
<proteinExistence type="predicted"/>
<evidence type="ECO:0000313" key="1">
    <source>
        <dbReference type="EMBL" id="AHY84292.1"/>
    </source>
</evidence>
<accession>A0A023ZXC1</accession>